<dbReference type="AlphaFoldDB" id="A0A2A2SGR4"/>
<evidence type="ECO:0000313" key="2">
    <source>
        <dbReference type="Proteomes" id="UP000218151"/>
    </source>
</evidence>
<protein>
    <submittedName>
        <fullName evidence="1">Uncharacterized protein</fullName>
    </submittedName>
</protein>
<dbReference type="Proteomes" id="UP000218151">
    <property type="component" value="Unassembled WGS sequence"/>
</dbReference>
<organism evidence="1 2">
    <name type="scientific">Sphingomonas lenta</name>
    <dbReference type="NCBI Taxonomy" id="1141887"/>
    <lineage>
        <taxon>Bacteria</taxon>
        <taxon>Pseudomonadati</taxon>
        <taxon>Pseudomonadota</taxon>
        <taxon>Alphaproteobacteria</taxon>
        <taxon>Sphingomonadales</taxon>
        <taxon>Sphingomonadaceae</taxon>
        <taxon>Sphingomonas</taxon>
    </lineage>
</organism>
<evidence type="ECO:0000313" key="1">
    <source>
        <dbReference type="EMBL" id="PAX08405.1"/>
    </source>
</evidence>
<dbReference type="EMBL" id="NSLI01000003">
    <property type="protein sequence ID" value="PAX08405.1"/>
    <property type="molecule type" value="Genomic_DNA"/>
</dbReference>
<name>A0A2A2SGR4_9SPHN</name>
<comment type="caution">
    <text evidence="1">The sequence shown here is derived from an EMBL/GenBank/DDBJ whole genome shotgun (WGS) entry which is preliminary data.</text>
</comment>
<gene>
    <name evidence="1" type="ORF">CKY28_11940</name>
</gene>
<dbReference type="OrthoDB" id="7596589at2"/>
<proteinExistence type="predicted"/>
<reference evidence="2" key="1">
    <citation type="submission" date="2017-09" db="EMBL/GenBank/DDBJ databases">
        <authorList>
            <person name="Feng G."/>
            <person name="Zhu H."/>
        </authorList>
    </citation>
    <scope>NUCLEOTIDE SEQUENCE [LARGE SCALE GENOMIC DNA]</scope>
    <source>
        <strain evidence="2">1PNM-20</strain>
    </source>
</reference>
<sequence>MLAPLAACATPAVAPDPLAGLVAGEPANCISLNRNTSPEVVDERTILYRETARRVWRTGPVGNCPGLRPITTLIVRVQGAQLCRDDPFQVVAPQQIIASGICRFDRFTPYERPRR</sequence>
<keyword evidence="2" id="KW-1185">Reference proteome</keyword>
<accession>A0A2A2SGR4</accession>